<organism evidence="17 18">
    <name type="scientific">Paenibacillus aquistagni</name>
    <dbReference type="NCBI Taxonomy" id="1852522"/>
    <lineage>
        <taxon>Bacteria</taxon>
        <taxon>Bacillati</taxon>
        <taxon>Bacillota</taxon>
        <taxon>Bacilli</taxon>
        <taxon>Bacillales</taxon>
        <taxon>Paenibacillaceae</taxon>
        <taxon>Paenibacillus</taxon>
    </lineage>
</organism>
<dbReference type="EC" id="2.7.13.3" evidence="3"/>
<evidence type="ECO:0000256" key="12">
    <source>
        <dbReference type="ARBA" id="ARBA00023012"/>
    </source>
</evidence>
<evidence type="ECO:0000313" key="18">
    <source>
        <dbReference type="Proteomes" id="UP000193834"/>
    </source>
</evidence>
<keyword evidence="6" id="KW-0808">Transferase</keyword>
<dbReference type="SUPFAM" id="SSF158472">
    <property type="entry name" value="HAMP domain-like"/>
    <property type="match status" value="1"/>
</dbReference>
<dbReference type="SMART" id="SM00387">
    <property type="entry name" value="HATPase_c"/>
    <property type="match status" value="1"/>
</dbReference>
<evidence type="ECO:0000256" key="1">
    <source>
        <dbReference type="ARBA" id="ARBA00000085"/>
    </source>
</evidence>
<proteinExistence type="predicted"/>
<dbReference type="SMART" id="SM00304">
    <property type="entry name" value="HAMP"/>
    <property type="match status" value="1"/>
</dbReference>
<evidence type="ECO:0000256" key="13">
    <source>
        <dbReference type="ARBA" id="ARBA00023136"/>
    </source>
</evidence>
<evidence type="ECO:0000256" key="14">
    <source>
        <dbReference type="SAM" id="Phobius"/>
    </source>
</evidence>
<dbReference type="InterPro" id="IPR050398">
    <property type="entry name" value="HssS/ArlS-like"/>
</dbReference>
<keyword evidence="18" id="KW-1185">Reference proteome</keyword>
<dbReference type="AlphaFoldDB" id="A0A1X7JB13"/>
<evidence type="ECO:0000256" key="8">
    <source>
        <dbReference type="ARBA" id="ARBA00022741"/>
    </source>
</evidence>
<dbReference type="Gene3D" id="6.10.340.10">
    <property type="match status" value="1"/>
</dbReference>
<evidence type="ECO:0000256" key="9">
    <source>
        <dbReference type="ARBA" id="ARBA00022777"/>
    </source>
</evidence>
<dbReference type="Gene3D" id="1.10.287.130">
    <property type="match status" value="1"/>
</dbReference>
<accession>A0A1X7JB13</accession>
<keyword evidence="8" id="KW-0547">Nucleotide-binding</keyword>
<dbReference type="SMART" id="SM00388">
    <property type="entry name" value="HisKA"/>
    <property type="match status" value="1"/>
</dbReference>
<dbReference type="CDD" id="cd06225">
    <property type="entry name" value="HAMP"/>
    <property type="match status" value="1"/>
</dbReference>
<dbReference type="OrthoDB" id="2359336at2"/>
<dbReference type="FunFam" id="1.10.287.130:FF:000001">
    <property type="entry name" value="Two-component sensor histidine kinase"/>
    <property type="match status" value="1"/>
</dbReference>
<evidence type="ECO:0000256" key="10">
    <source>
        <dbReference type="ARBA" id="ARBA00022840"/>
    </source>
</evidence>
<dbReference type="InterPro" id="IPR004358">
    <property type="entry name" value="Sig_transdc_His_kin-like_C"/>
</dbReference>
<keyword evidence="5" id="KW-0597">Phosphoprotein</keyword>
<sequence>MEGNRFLILKPGIRRSVVMHYFIVVFLTMLILEVIFMLAIRTYYYDSVYNHLRSHASATASYYQRYVSVLYNDNDRSLLPELLNIFQLDNAEVQILDKKGDVLISHTGFQVKDPIRTSDVIIAVNEMKMSRWVGKMPETGEMVMAVSSPLLAKGDVRYVLRLVTSLDNVNQKLTSTVLLSFVISGSVLVLVLIISIGLANSIVKPINDITVASAQMAKGRFDVRVTEEYRYELGELAKTLNFMAQEIVRSNQMKDDFISSISHELRTPLTGIKGWSETLLSGNMDDPEETKLGLNIITKETDRLIGLVEELLDFSRLKQNRIQLHKESVDLESLLEETIFQVKSKADQKQIELQLDIAEDAHGQLTTTGDENRLKQVFLNLIDNAIKFSPLHSTIRVELSTGDCSCIVKVIDQGIGINEDDLTKVMDKFYQVNPDRGGTGLGLAISDEIVKAHEGELSLHSESQQGTTAMVQLPIRKADLEEA</sequence>
<dbReference type="InterPro" id="IPR036097">
    <property type="entry name" value="HisK_dim/P_sf"/>
</dbReference>
<feature type="transmembrane region" description="Helical" evidence="14">
    <location>
        <begin position="21"/>
        <end position="44"/>
    </location>
</feature>
<evidence type="ECO:0000256" key="2">
    <source>
        <dbReference type="ARBA" id="ARBA00004651"/>
    </source>
</evidence>
<keyword evidence="13 14" id="KW-0472">Membrane</keyword>
<keyword evidence="9 17" id="KW-0418">Kinase</keyword>
<dbReference type="InterPro" id="IPR005467">
    <property type="entry name" value="His_kinase_dom"/>
</dbReference>
<dbReference type="Gene3D" id="3.30.565.10">
    <property type="entry name" value="Histidine kinase-like ATPase, C-terminal domain"/>
    <property type="match status" value="1"/>
</dbReference>
<evidence type="ECO:0000259" key="15">
    <source>
        <dbReference type="PROSITE" id="PS50109"/>
    </source>
</evidence>
<dbReference type="PROSITE" id="PS50885">
    <property type="entry name" value="HAMP"/>
    <property type="match status" value="1"/>
</dbReference>
<dbReference type="STRING" id="1852522.SAMN06295960_1359"/>
<evidence type="ECO:0000313" key="17">
    <source>
        <dbReference type="EMBL" id="SMG24254.1"/>
    </source>
</evidence>
<name>A0A1X7JB13_9BACL</name>
<feature type="transmembrane region" description="Helical" evidence="14">
    <location>
        <begin position="177"/>
        <end position="199"/>
    </location>
</feature>
<dbReference type="Proteomes" id="UP000193834">
    <property type="component" value="Unassembled WGS sequence"/>
</dbReference>
<gene>
    <name evidence="17" type="ORF">SAMN06295960_1359</name>
</gene>
<evidence type="ECO:0000256" key="7">
    <source>
        <dbReference type="ARBA" id="ARBA00022692"/>
    </source>
</evidence>
<dbReference type="InterPro" id="IPR036890">
    <property type="entry name" value="HATPase_C_sf"/>
</dbReference>
<dbReference type="InterPro" id="IPR003594">
    <property type="entry name" value="HATPase_dom"/>
</dbReference>
<dbReference type="GO" id="GO:0000155">
    <property type="term" value="F:phosphorelay sensor kinase activity"/>
    <property type="evidence" value="ECO:0007669"/>
    <property type="project" value="InterPro"/>
</dbReference>
<protein>
    <recommendedName>
        <fullName evidence="3">histidine kinase</fullName>
        <ecNumber evidence="3">2.7.13.3</ecNumber>
    </recommendedName>
</protein>
<keyword evidence="7 14" id="KW-0812">Transmembrane</keyword>
<dbReference type="PANTHER" id="PTHR45528:SF1">
    <property type="entry name" value="SENSOR HISTIDINE KINASE CPXA"/>
    <property type="match status" value="1"/>
</dbReference>
<feature type="domain" description="Histidine kinase" evidence="15">
    <location>
        <begin position="260"/>
        <end position="477"/>
    </location>
</feature>
<reference evidence="17 18" key="1">
    <citation type="submission" date="2017-04" db="EMBL/GenBank/DDBJ databases">
        <authorList>
            <person name="Afonso C.L."/>
            <person name="Miller P.J."/>
            <person name="Scott M.A."/>
            <person name="Spackman E."/>
            <person name="Goraichik I."/>
            <person name="Dimitrov K.M."/>
            <person name="Suarez D.L."/>
            <person name="Swayne D.E."/>
        </authorList>
    </citation>
    <scope>NUCLEOTIDE SEQUENCE [LARGE SCALE GENOMIC DNA]</scope>
    <source>
        <strain evidence="17 18">11</strain>
    </source>
</reference>
<dbReference type="CDD" id="cd00075">
    <property type="entry name" value="HATPase"/>
    <property type="match status" value="1"/>
</dbReference>
<evidence type="ECO:0000256" key="4">
    <source>
        <dbReference type="ARBA" id="ARBA00022475"/>
    </source>
</evidence>
<dbReference type="EMBL" id="FXAZ01000001">
    <property type="protein sequence ID" value="SMG24254.1"/>
    <property type="molecule type" value="Genomic_DNA"/>
</dbReference>
<dbReference type="Pfam" id="PF02518">
    <property type="entry name" value="HATPase_c"/>
    <property type="match status" value="1"/>
</dbReference>
<dbReference type="GO" id="GO:0005524">
    <property type="term" value="F:ATP binding"/>
    <property type="evidence" value="ECO:0007669"/>
    <property type="project" value="UniProtKB-KW"/>
</dbReference>
<keyword evidence="12" id="KW-0902">Two-component regulatory system</keyword>
<keyword evidence="11 14" id="KW-1133">Transmembrane helix</keyword>
<comment type="catalytic activity">
    <reaction evidence="1">
        <text>ATP + protein L-histidine = ADP + protein N-phospho-L-histidine.</text>
        <dbReference type="EC" id="2.7.13.3"/>
    </reaction>
</comment>
<evidence type="ECO:0000256" key="5">
    <source>
        <dbReference type="ARBA" id="ARBA00022553"/>
    </source>
</evidence>
<dbReference type="Pfam" id="PF00672">
    <property type="entry name" value="HAMP"/>
    <property type="match status" value="1"/>
</dbReference>
<dbReference type="PROSITE" id="PS50109">
    <property type="entry name" value="HIS_KIN"/>
    <property type="match status" value="1"/>
</dbReference>
<evidence type="ECO:0000256" key="6">
    <source>
        <dbReference type="ARBA" id="ARBA00022679"/>
    </source>
</evidence>
<evidence type="ECO:0000256" key="11">
    <source>
        <dbReference type="ARBA" id="ARBA00022989"/>
    </source>
</evidence>
<dbReference type="InterPro" id="IPR003661">
    <property type="entry name" value="HisK_dim/P_dom"/>
</dbReference>
<dbReference type="SUPFAM" id="SSF55874">
    <property type="entry name" value="ATPase domain of HSP90 chaperone/DNA topoisomerase II/histidine kinase"/>
    <property type="match status" value="1"/>
</dbReference>
<dbReference type="CDD" id="cd00082">
    <property type="entry name" value="HisKA"/>
    <property type="match status" value="1"/>
</dbReference>
<keyword evidence="4" id="KW-1003">Cell membrane</keyword>
<dbReference type="FunFam" id="3.30.565.10:FF:000006">
    <property type="entry name" value="Sensor histidine kinase WalK"/>
    <property type="match status" value="1"/>
</dbReference>
<keyword evidence="10" id="KW-0067">ATP-binding</keyword>
<comment type="subcellular location">
    <subcellularLocation>
        <location evidence="2">Cell membrane</location>
        <topology evidence="2">Multi-pass membrane protein</topology>
    </subcellularLocation>
</comment>
<dbReference type="SUPFAM" id="SSF47384">
    <property type="entry name" value="Homodimeric domain of signal transducing histidine kinase"/>
    <property type="match status" value="1"/>
</dbReference>
<dbReference type="Pfam" id="PF00512">
    <property type="entry name" value="HisKA"/>
    <property type="match status" value="1"/>
</dbReference>
<dbReference type="InterPro" id="IPR003660">
    <property type="entry name" value="HAMP_dom"/>
</dbReference>
<dbReference type="PRINTS" id="PR00344">
    <property type="entry name" value="BCTRLSENSOR"/>
</dbReference>
<dbReference type="PANTHER" id="PTHR45528">
    <property type="entry name" value="SENSOR HISTIDINE KINASE CPXA"/>
    <property type="match status" value="1"/>
</dbReference>
<feature type="domain" description="HAMP" evidence="16">
    <location>
        <begin position="200"/>
        <end position="252"/>
    </location>
</feature>
<evidence type="ECO:0000256" key="3">
    <source>
        <dbReference type="ARBA" id="ARBA00012438"/>
    </source>
</evidence>
<evidence type="ECO:0000259" key="16">
    <source>
        <dbReference type="PROSITE" id="PS50885"/>
    </source>
</evidence>
<dbReference type="GO" id="GO:0005886">
    <property type="term" value="C:plasma membrane"/>
    <property type="evidence" value="ECO:0007669"/>
    <property type="project" value="UniProtKB-SubCell"/>
</dbReference>